<accession>A0A7K1LKC0</accession>
<dbReference type="EMBL" id="WOGT01000007">
    <property type="protein sequence ID" value="MUN55654.1"/>
    <property type="molecule type" value="Genomic_DNA"/>
</dbReference>
<dbReference type="PANTHER" id="PTHR21016:SF25">
    <property type="entry name" value="TM2 DOMAIN-CONTAINING PROTEIN DDB_G0277895-RELATED"/>
    <property type="match status" value="1"/>
</dbReference>
<evidence type="ECO:0000313" key="8">
    <source>
        <dbReference type="EMBL" id="MUN55654.1"/>
    </source>
</evidence>
<dbReference type="Pfam" id="PF05154">
    <property type="entry name" value="TM2"/>
    <property type="match status" value="1"/>
</dbReference>
<evidence type="ECO:0000256" key="4">
    <source>
        <dbReference type="ARBA" id="ARBA00023136"/>
    </source>
</evidence>
<feature type="domain" description="TM2" evidence="7">
    <location>
        <begin position="67"/>
        <end position="108"/>
    </location>
</feature>
<dbReference type="AlphaFoldDB" id="A0A7K1LKC0"/>
<feature type="region of interest" description="Disordered" evidence="5">
    <location>
        <begin position="1"/>
        <end position="27"/>
    </location>
</feature>
<evidence type="ECO:0000313" key="9">
    <source>
        <dbReference type="Proteomes" id="UP000462152"/>
    </source>
</evidence>
<dbReference type="Proteomes" id="UP000462152">
    <property type="component" value="Unassembled WGS sequence"/>
</dbReference>
<evidence type="ECO:0000256" key="2">
    <source>
        <dbReference type="ARBA" id="ARBA00022692"/>
    </source>
</evidence>
<dbReference type="InterPro" id="IPR050932">
    <property type="entry name" value="TM2D1-3-like"/>
</dbReference>
<evidence type="ECO:0000259" key="7">
    <source>
        <dbReference type="Pfam" id="PF05154"/>
    </source>
</evidence>
<keyword evidence="2 6" id="KW-0812">Transmembrane</keyword>
<keyword evidence="3 6" id="KW-1133">Transmembrane helix</keyword>
<name>A0A7K1LKC0_9MICC</name>
<dbReference type="PANTHER" id="PTHR21016">
    <property type="entry name" value="BETA-AMYLOID BINDING PROTEIN-RELATED"/>
    <property type="match status" value="1"/>
</dbReference>
<proteinExistence type="predicted"/>
<protein>
    <submittedName>
        <fullName evidence="8">NINE protein</fullName>
    </submittedName>
</protein>
<organism evidence="8 9">
    <name type="scientific">Rothia koreensis</name>
    <dbReference type="NCBI Taxonomy" id="592378"/>
    <lineage>
        <taxon>Bacteria</taxon>
        <taxon>Bacillati</taxon>
        <taxon>Actinomycetota</taxon>
        <taxon>Actinomycetes</taxon>
        <taxon>Micrococcales</taxon>
        <taxon>Micrococcaceae</taxon>
        <taxon>Rothia</taxon>
    </lineage>
</organism>
<feature type="transmembrane region" description="Helical" evidence="6">
    <location>
        <begin position="124"/>
        <end position="143"/>
    </location>
</feature>
<reference evidence="8 9" key="1">
    <citation type="submission" date="2019-12" db="EMBL/GenBank/DDBJ databases">
        <authorList>
            <person name="Li J."/>
            <person name="Shi Y."/>
            <person name="Xu G."/>
            <person name="Xiao D."/>
            <person name="Ran X."/>
        </authorList>
    </citation>
    <scope>NUCLEOTIDE SEQUENCE [LARGE SCALE GENOMIC DNA]</scope>
    <source>
        <strain evidence="8 9">JCM 15915</strain>
    </source>
</reference>
<evidence type="ECO:0000256" key="1">
    <source>
        <dbReference type="ARBA" id="ARBA00004141"/>
    </source>
</evidence>
<feature type="transmembrane region" description="Helical" evidence="6">
    <location>
        <begin position="97"/>
        <end position="118"/>
    </location>
</feature>
<feature type="transmembrane region" description="Helical" evidence="6">
    <location>
        <begin position="70"/>
        <end position="90"/>
    </location>
</feature>
<evidence type="ECO:0000256" key="6">
    <source>
        <dbReference type="SAM" id="Phobius"/>
    </source>
</evidence>
<comment type="subcellular location">
    <subcellularLocation>
        <location evidence="1">Membrane</location>
        <topology evidence="1">Multi-pass membrane protein</topology>
    </subcellularLocation>
</comment>
<dbReference type="GO" id="GO:0016020">
    <property type="term" value="C:membrane"/>
    <property type="evidence" value="ECO:0007669"/>
    <property type="project" value="UniProtKB-SubCell"/>
</dbReference>
<evidence type="ECO:0000256" key="5">
    <source>
        <dbReference type="SAM" id="MobiDB-lite"/>
    </source>
</evidence>
<sequence>MHGQKDAVVTRPGPATGGRGRTDPASCPLPIHGGETLSHPTPEHHTPQYFNHGSGPGPNPGPVYVVRKSILLSYILWFFLGIFGIHKFYLRAPFMGIFYLILHGLGWLLAPIFVGYFFFALLGLLMFIDLFTMPFRVGLINAAEISRANNRRRF</sequence>
<gene>
    <name evidence="8" type="ORF">GMA10_10600</name>
</gene>
<evidence type="ECO:0000256" key="3">
    <source>
        <dbReference type="ARBA" id="ARBA00022989"/>
    </source>
</evidence>
<dbReference type="InterPro" id="IPR007829">
    <property type="entry name" value="TM2"/>
</dbReference>
<comment type="caution">
    <text evidence="8">The sequence shown here is derived from an EMBL/GenBank/DDBJ whole genome shotgun (WGS) entry which is preliminary data.</text>
</comment>
<keyword evidence="9" id="KW-1185">Reference proteome</keyword>
<keyword evidence="4 6" id="KW-0472">Membrane</keyword>